<dbReference type="PANTHER" id="PTHR48100">
    <property type="entry name" value="BROAD-SPECIFICITY PHOSPHATASE YOR283W-RELATED"/>
    <property type="match status" value="1"/>
</dbReference>
<evidence type="ECO:0000313" key="1">
    <source>
        <dbReference type="EMBL" id="KGM48179.1"/>
    </source>
</evidence>
<organism evidence="1 2">
    <name type="scientific">Pseudooceanicola atlanticus</name>
    <dbReference type="NCBI Taxonomy" id="1461694"/>
    <lineage>
        <taxon>Bacteria</taxon>
        <taxon>Pseudomonadati</taxon>
        <taxon>Pseudomonadota</taxon>
        <taxon>Alphaproteobacteria</taxon>
        <taxon>Rhodobacterales</taxon>
        <taxon>Paracoccaceae</taxon>
        <taxon>Pseudooceanicola</taxon>
    </lineage>
</organism>
<accession>A0A0A0ECL3</accession>
<dbReference type="Proteomes" id="UP000030004">
    <property type="component" value="Unassembled WGS sequence"/>
</dbReference>
<dbReference type="GO" id="GO:0005737">
    <property type="term" value="C:cytoplasm"/>
    <property type="evidence" value="ECO:0007669"/>
    <property type="project" value="TreeGrafter"/>
</dbReference>
<dbReference type="STRING" id="1461694.ATO9_14485"/>
<reference evidence="1 2" key="1">
    <citation type="journal article" date="2015" name="Antonie Van Leeuwenhoek">
        <title>Pseudooceanicola atlanticus gen. nov. sp. nov., isolated from surface seawater of the Atlantic Ocean and reclassification of Oceanicola batsensis, Oceanicola marinus, Oceanicola nitratireducens, Oceanicola nanhaiensis, Oceanicola antarcticus and Oceanicola flagellatus, as Pseudooceanicola batsensis comb. nov., Pseudooceanicola marinus comb. nov., Pseudooceanicola nitratireducens comb. nov., Pseudooceanicola nanhaiensis comb. nov., Pseudooceanicola antarcticus comb. nov., and Pseudooceanicola flagellatus comb. nov.</title>
        <authorList>
            <person name="Lai Q."/>
            <person name="Li G."/>
            <person name="Liu X."/>
            <person name="Du Y."/>
            <person name="Sun F."/>
            <person name="Shao Z."/>
        </authorList>
    </citation>
    <scope>NUCLEOTIDE SEQUENCE [LARGE SCALE GENOMIC DNA]</scope>
    <source>
        <strain evidence="1 2">22II-s11g</strain>
    </source>
</reference>
<dbReference type="InterPro" id="IPR013078">
    <property type="entry name" value="His_Pase_superF_clade-1"/>
</dbReference>
<evidence type="ECO:0000313" key="2">
    <source>
        <dbReference type="Proteomes" id="UP000030004"/>
    </source>
</evidence>
<dbReference type="OrthoDB" id="8347407at2"/>
<dbReference type="InterPro" id="IPR050275">
    <property type="entry name" value="PGM_Phosphatase"/>
</dbReference>
<dbReference type="InterPro" id="IPR029033">
    <property type="entry name" value="His_PPase_superfam"/>
</dbReference>
<dbReference type="eggNOG" id="COG0406">
    <property type="taxonomic scope" value="Bacteria"/>
</dbReference>
<keyword evidence="2" id="KW-1185">Reference proteome</keyword>
<comment type="caution">
    <text evidence="1">The sequence shown here is derived from an EMBL/GenBank/DDBJ whole genome shotgun (WGS) entry which is preliminary data.</text>
</comment>
<dbReference type="Gene3D" id="3.40.50.1240">
    <property type="entry name" value="Phosphoglycerate mutase-like"/>
    <property type="match status" value="1"/>
</dbReference>
<sequence length="192" mass="21204">MTRFHLVRHGPTHEKTFVGWRDVPADLSDHAAIARLHEGLPQDALVVSSDLIRAVATADAISAGRQRLPHDPDLREFDFGVWDGMHHSEVSADYADHSRAFWETPGDVEAPGGESWNAVATRVSAALDRLHVAHPEADIVVVGHFGMILTQLGRARGTSPYDTLGQKIDNLSVTSLHRHADGWNIHRINHVF</sequence>
<dbReference type="SMART" id="SM00855">
    <property type="entry name" value="PGAM"/>
    <property type="match status" value="1"/>
</dbReference>
<dbReference type="GO" id="GO:0016791">
    <property type="term" value="F:phosphatase activity"/>
    <property type="evidence" value="ECO:0007669"/>
    <property type="project" value="TreeGrafter"/>
</dbReference>
<name>A0A0A0ECL3_9RHOB</name>
<proteinExistence type="predicted"/>
<dbReference type="AlphaFoldDB" id="A0A0A0ECL3"/>
<dbReference type="CDD" id="cd07067">
    <property type="entry name" value="HP_PGM_like"/>
    <property type="match status" value="1"/>
</dbReference>
<dbReference type="EMBL" id="AQQX01000005">
    <property type="protein sequence ID" value="KGM48179.1"/>
    <property type="molecule type" value="Genomic_DNA"/>
</dbReference>
<dbReference type="RefSeq" id="WP_043750318.1">
    <property type="nucleotide sequence ID" value="NZ_AQQX01000005.1"/>
</dbReference>
<dbReference type="Pfam" id="PF00300">
    <property type="entry name" value="His_Phos_1"/>
    <property type="match status" value="1"/>
</dbReference>
<dbReference type="PANTHER" id="PTHR48100:SF1">
    <property type="entry name" value="HISTIDINE PHOSPHATASE FAMILY PROTEIN-RELATED"/>
    <property type="match status" value="1"/>
</dbReference>
<protein>
    <submittedName>
        <fullName evidence="1">Phosphoglycerate mutase</fullName>
    </submittedName>
</protein>
<gene>
    <name evidence="1" type="ORF">ATO9_14485</name>
</gene>
<dbReference type="SUPFAM" id="SSF53254">
    <property type="entry name" value="Phosphoglycerate mutase-like"/>
    <property type="match status" value="1"/>
</dbReference>